<organism evidence="1 2">
    <name type="scientific">Nocardioides taihuensis</name>
    <dbReference type="NCBI Taxonomy" id="1835606"/>
    <lineage>
        <taxon>Bacteria</taxon>
        <taxon>Bacillati</taxon>
        <taxon>Actinomycetota</taxon>
        <taxon>Actinomycetes</taxon>
        <taxon>Propionibacteriales</taxon>
        <taxon>Nocardioidaceae</taxon>
        <taxon>Nocardioides</taxon>
    </lineage>
</organism>
<keyword evidence="2" id="KW-1185">Reference proteome</keyword>
<dbReference type="Proteomes" id="UP001596087">
    <property type="component" value="Unassembled WGS sequence"/>
</dbReference>
<evidence type="ECO:0000313" key="1">
    <source>
        <dbReference type="EMBL" id="MFC5178182.1"/>
    </source>
</evidence>
<dbReference type="RefSeq" id="WP_378591756.1">
    <property type="nucleotide sequence ID" value="NZ_JBHSKD010000019.1"/>
</dbReference>
<proteinExistence type="predicted"/>
<reference evidence="2" key="1">
    <citation type="journal article" date="2019" name="Int. J. Syst. Evol. Microbiol.">
        <title>The Global Catalogue of Microorganisms (GCM) 10K type strain sequencing project: providing services to taxonomists for standard genome sequencing and annotation.</title>
        <authorList>
            <consortium name="The Broad Institute Genomics Platform"/>
            <consortium name="The Broad Institute Genome Sequencing Center for Infectious Disease"/>
            <person name="Wu L."/>
            <person name="Ma J."/>
        </authorList>
    </citation>
    <scope>NUCLEOTIDE SEQUENCE [LARGE SCALE GENOMIC DNA]</scope>
    <source>
        <strain evidence="2">DFY41</strain>
    </source>
</reference>
<sequence>MDRIRAVVRHRALYEIAADLQPEQAVGRHPVHPTYILLIYATLARILRSGIRVETDFLQGELWDLVRHEATATLRREGLDLPPPGRKPPAWHHWRRLRDDHLATDEGIAAIQRLHLPRAVDLARRIGMLNPRGPGSLTHPSHLRAVYGDGTIVRPIYAPPTKVLIEDENGETVAMFAHPHTGELLDDPGRRYDPDVALHQGHAGPALGHGYVAWHTRGTGVYQRVMLHLGHIDHPGGEAGTAVQLLRDIHRVVGNGIEVVIYDGAFRGVHIDEIMTNCGYQVIAKQPTYTDEDLATAAIVKGADGRRVPSIPLGVASHATEVGPCHHTLAAINGALVEIDLDDTGDPVVRSTPQRTAVKRARRADGRFHFNVGYRIDCPRGVFEPWLSPHAKAPGDPRPEALRVFPDGDDDALRLRGLRSDAEAVHSGYKRTLITDRAMSLGWRRGLVDYYAYAWYTNALADAAWRAAQVPDNVRHLRFRRQ</sequence>
<name>A0ABW0BM50_9ACTN</name>
<evidence type="ECO:0000313" key="2">
    <source>
        <dbReference type="Proteomes" id="UP001596087"/>
    </source>
</evidence>
<gene>
    <name evidence="1" type="ORF">ACFPGP_15995</name>
</gene>
<accession>A0ABW0BM50</accession>
<evidence type="ECO:0008006" key="3">
    <source>
        <dbReference type="Google" id="ProtNLM"/>
    </source>
</evidence>
<dbReference type="EMBL" id="JBHSKD010000019">
    <property type="protein sequence ID" value="MFC5178182.1"/>
    <property type="molecule type" value="Genomic_DNA"/>
</dbReference>
<comment type="caution">
    <text evidence="1">The sequence shown here is derived from an EMBL/GenBank/DDBJ whole genome shotgun (WGS) entry which is preliminary data.</text>
</comment>
<protein>
    <recommendedName>
        <fullName evidence="3">Transposase</fullName>
    </recommendedName>
</protein>